<dbReference type="GO" id="GO:0005730">
    <property type="term" value="C:nucleolus"/>
    <property type="evidence" value="ECO:0007669"/>
    <property type="project" value="UniProtKB-SubCell"/>
</dbReference>
<feature type="compositionally biased region" description="Polar residues" evidence="5">
    <location>
        <begin position="297"/>
        <end position="317"/>
    </location>
</feature>
<proteinExistence type="inferred from homology"/>
<evidence type="ECO:0008006" key="8">
    <source>
        <dbReference type="Google" id="ProtNLM"/>
    </source>
</evidence>
<feature type="region of interest" description="Disordered" evidence="5">
    <location>
        <begin position="72"/>
        <end position="95"/>
    </location>
</feature>
<protein>
    <recommendedName>
        <fullName evidence="8">Ribosomal RNA-processing protein 17</fullName>
    </recommendedName>
</protein>
<evidence type="ECO:0000256" key="5">
    <source>
        <dbReference type="SAM" id="MobiDB-lite"/>
    </source>
</evidence>
<dbReference type="GO" id="GO:0019843">
    <property type="term" value="F:rRNA binding"/>
    <property type="evidence" value="ECO:0007669"/>
    <property type="project" value="TreeGrafter"/>
</dbReference>
<accession>A0A3L6SGT6</accession>
<keyword evidence="7" id="KW-1185">Reference proteome</keyword>
<feature type="compositionally biased region" description="Acidic residues" evidence="5">
    <location>
        <begin position="1"/>
        <end position="15"/>
    </location>
</feature>
<evidence type="ECO:0000256" key="4">
    <source>
        <dbReference type="ARBA" id="ARBA00023242"/>
    </source>
</evidence>
<dbReference type="Pfam" id="PF09805">
    <property type="entry name" value="Nop25"/>
    <property type="match status" value="1"/>
</dbReference>
<evidence type="ECO:0000256" key="1">
    <source>
        <dbReference type="ARBA" id="ARBA00004604"/>
    </source>
</evidence>
<dbReference type="OrthoDB" id="551633at2759"/>
<name>A0A3L6SGT6_PANMI</name>
<feature type="region of interest" description="Disordered" evidence="5">
    <location>
        <begin position="1"/>
        <end position="26"/>
    </location>
</feature>
<feature type="compositionally biased region" description="Basic and acidic residues" evidence="5">
    <location>
        <begin position="78"/>
        <end position="95"/>
    </location>
</feature>
<dbReference type="PANTHER" id="PTHR14577:SF0">
    <property type="entry name" value="NUCLEOLAR PROTEIN 12"/>
    <property type="match status" value="1"/>
</dbReference>
<dbReference type="EMBL" id="PQIB02000005">
    <property type="protein sequence ID" value="RLN19423.1"/>
    <property type="molecule type" value="Genomic_DNA"/>
</dbReference>
<dbReference type="PANTHER" id="PTHR14577">
    <property type="entry name" value="NUCLEOLAR PROTEIN 12"/>
    <property type="match status" value="1"/>
</dbReference>
<comment type="caution">
    <text evidence="6">The sequence shown here is derived from an EMBL/GenBank/DDBJ whole genome shotgun (WGS) entry which is preliminary data.</text>
</comment>
<feature type="compositionally biased region" description="Basic residues" evidence="5">
    <location>
        <begin position="319"/>
        <end position="354"/>
    </location>
</feature>
<keyword evidence="3" id="KW-0175">Coiled coil</keyword>
<sequence>MAWEEEAVEEEEYGEEMAASESEAEDVVVGQMPTVMVPKHINKRSLKNKALSVTLDKKALKDFVTGFHKRKKKRRKEAQKVLQEKERKKRIEERKRRKQEKEIALYGRVLSSDDAGLENEDIGDDGEEINDESLSGIRLAMIPKRAVRPSRMRSSDGDDELGAGCGLEQPRRCWTGRDRCWTGEGRQWNRTWAAESIFDFQLEIETAPDLDFQLEILSGIANSAACRFGRRVSTGSRLNAVVLGGVLRAEGSMGRGIGMRSDHRKIKTYEDDGTRITVTTSEITPEDDDIGPRTIGPVSTSYTSKNPSSVAKNNSSLGVKKKPQKRMFKNKSKAKKGDKKRGAVKGKRKGKGRK</sequence>
<dbReference type="Proteomes" id="UP000275267">
    <property type="component" value="Unassembled WGS sequence"/>
</dbReference>
<evidence type="ECO:0000313" key="7">
    <source>
        <dbReference type="Proteomes" id="UP000275267"/>
    </source>
</evidence>
<evidence type="ECO:0000256" key="2">
    <source>
        <dbReference type="ARBA" id="ARBA00007175"/>
    </source>
</evidence>
<dbReference type="AlphaFoldDB" id="A0A3L6SGT6"/>
<organism evidence="6 7">
    <name type="scientific">Panicum miliaceum</name>
    <name type="common">Proso millet</name>
    <name type="synonym">Broomcorn millet</name>
    <dbReference type="NCBI Taxonomy" id="4540"/>
    <lineage>
        <taxon>Eukaryota</taxon>
        <taxon>Viridiplantae</taxon>
        <taxon>Streptophyta</taxon>
        <taxon>Embryophyta</taxon>
        <taxon>Tracheophyta</taxon>
        <taxon>Spermatophyta</taxon>
        <taxon>Magnoliopsida</taxon>
        <taxon>Liliopsida</taxon>
        <taxon>Poales</taxon>
        <taxon>Poaceae</taxon>
        <taxon>PACMAD clade</taxon>
        <taxon>Panicoideae</taxon>
        <taxon>Panicodae</taxon>
        <taxon>Paniceae</taxon>
        <taxon>Panicinae</taxon>
        <taxon>Panicum</taxon>
        <taxon>Panicum sect. Panicum</taxon>
    </lineage>
</organism>
<keyword evidence="4" id="KW-0539">Nucleus</keyword>
<gene>
    <name evidence="6" type="ORF">C2845_PM02G25990</name>
</gene>
<feature type="region of interest" description="Disordered" evidence="5">
    <location>
        <begin position="277"/>
        <end position="354"/>
    </location>
</feature>
<dbReference type="InterPro" id="IPR019186">
    <property type="entry name" value="Nucleolar_protein_12"/>
</dbReference>
<comment type="subcellular location">
    <subcellularLocation>
        <location evidence="1">Nucleus</location>
        <location evidence="1">Nucleolus</location>
    </subcellularLocation>
</comment>
<dbReference type="STRING" id="4540.A0A3L6SGT6"/>
<evidence type="ECO:0000256" key="3">
    <source>
        <dbReference type="ARBA" id="ARBA00023054"/>
    </source>
</evidence>
<evidence type="ECO:0000313" key="6">
    <source>
        <dbReference type="EMBL" id="RLN19423.1"/>
    </source>
</evidence>
<reference evidence="7" key="1">
    <citation type="journal article" date="2019" name="Nat. Commun.">
        <title>The genome of broomcorn millet.</title>
        <authorList>
            <person name="Zou C."/>
            <person name="Miki D."/>
            <person name="Li D."/>
            <person name="Tang Q."/>
            <person name="Xiao L."/>
            <person name="Rajput S."/>
            <person name="Deng P."/>
            <person name="Jia W."/>
            <person name="Huang R."/>
            <person name="Zhang M."/>
            <person name="Sun Y."/>
            <person name="Hu J."/>
            <person name="Fu X."/>
            <person name="Schnable P.S."/>
            <person name="Li F."/>
            <person name="Zhang H."/>
            <person name="Feng B."/>
            <person name="Zhu X."/>
            <person name="Liu R."/>
            <person name="Schnable J.C."/>
            <person name="Zhu J.-K."/>
            <person name="Zhang H."/>
        </authorList>
    </citation>
    <scope>NUCLEOTIDE SEQUENCE [LARGE SCALE GENOMIC DNA]</scope>
</reference>
<comment type="similarity">
    <text evidence="2">Belongs to the RRP17 family.</text>
</comment>